<evidence type="ECO:0000256" key="7">
    <source>
        <dbReference type="ARBA" id="ARBA00022679"/>
    </source>
</evidence>
<protein>
    <recommendedName>
        <fullName evidence="3">histidine kinase</fullName>
        <ecNumber evidence="3">2.7.13.3</ecNumber>
    </recommendedName>
</protein>
<comment type="subcellular location">
    <subcellularLocation>
        <location evidence="2">Cell inner membrane</location>
        <topology evidence="2">Multi-pass membrane protein</topology>
    </subcellularLocation>
</comment>
<dbReference type="GO" id="GO:0005886">
    <property type="term" value="C:plasma membrane"/>
    <property type="evidence" value="ECO:0007669"/>
    <property type="project" value="UniProtKB-SubCell"/>
</dbReference>
<evidence type="ECO:0000313" key="18">
    <source>
        <dbReference type="EMBL" id="SFP32978.1"/>
    </source>
</evidence>
<keyword evidence="14 15" id="KW-0472">Membrane</keyword>
<evidence type="ECO:0000256" key="6">
    <source>
        <dbReference type="ARBA" id="ARBA00022553"/>
    </source>
</evidence>
<dbReference type="InterPro" id="IPR005467">
    <property type="entry name" value="His_kinase_dom"/>
</dbReference>
<dbReference type="Gene3D" id="3.30.565.10">
    <property type="entry name" value="Histidine kinase-like ATPase, C-terminal domain"/>
    <property type="match status" value="1"/>
</dbReference>
<dbReference type="Proteomes" id="UP000182692">
    <property type="component" value="Unassembled WGS sequence"/>
</dbReference>
<dbReference type="Pfam" id="PF00512">
    <property type="entry name" value="HisKA"/>
    <property type="match status" value="1"/>
</dbReference>
<keyword evidence="9" id="KW-0547">Nucleotide-binding</keyword>
<dbReference type="InterPro" id="IPR003661">
    <property type="entry name" value="HisK_dim/P_dom"/>
</dbReference>
<dbReference type="NCBIfam" id="NF007004">
    <property type="entry name" value="PRK09467.1"/>
    <property type="match status" value="1"/>
</dbReference>
<dbReference type="PROSITE" id="PS50885">
    <property type="entry name" value="HAMP"/>
    <property type="match status" value="1"/>
</dbReference>
<dbReference type="RefSeq" id="WP_074926759.1">
    <property type="nucleotide sequence ID" value="NZ_FOWR01000012.1"/>
</dbReference>
<dbReference type="GO" id="GO:0005524">
    <property type="term" value="F:ATP binding"/>
    <property type="evidence" value="ECO:0007669"/>
    <property type="project" value="UniProtKB-KW"/>
</dbReference>
<dbReference type="SUPFAM" id="SSF47384">
    <property type="entry name" value="Homodimeric domain of signal transducing histidine kinase"/>
    <property type="match status" value="1"/>
</dbReference>
<evidence type="ECO:0000256" key="11">
    <source>
        <dbReference type="ARBA" id="ARBA00022840"/>
    </source>
</evidence>
<evidence type="ECO:0000256" key="9">
    <source>
        <dbReference type="ARBA" id="ARBA00022741"/>
    </source>
</evidence>
<evidence type="ECO:0000259" key="16">
    <source>
        <dbReference type="PROSITE" id="PS50109"/>
    </source>
</evidence>
<keyword evidence="4" id="KW-1003">Cell membrane</keyword>
<evidence type="ECO:0000256" key="12">
    <source>
        <dbReference type="ARBA" id="ARBA00022989"/>
    </source>
</evidence>
<evidence type="ECO:0000256" key="13">
    <source>
        <dbReference type="ARBA" id="ARBA00023012"/>
    </source>
</evidence>
<keyword evidence="12 15" id="KW-1133">Transmembrane helix</keyword>
<dbReference type="PRINTS" id="PR00344">
    <property type="entry name" value="BCTRLSENSOR"/>
</dbReference>
<evidence type="ECO:0000256" key="14">
    <source>
        <dbReference type="ARBA" id="ARBA00023136"/>
    </source>
</evidence>
<evidence type="ECO:0000256" key="5">
    <source>
        <dbReference type="ARBA" id="ARBA00022519"/>
    </source>
</evidence>
<feature type="domain" description="Histidine kinase" evidence="16">
    <location>
        <begin position="238"/>
        <end position="440"/>
    </location>
</feature>
<dbReference type="InterPro" id="IPR003594">
    <property type="entry name" value="HATPase_dom"/>
</dbReference>
<proteinExistence type="predicted"/>
<dbReference type="PANTHER" id="PTHR44936:SF5">
    <property type="entry name" value="SENSOR HISTIDINE KINASE ENVZ"/>
    <property type="match status" value="1"/>
</dbReference>
<evidence type="ECO:0000256" key="8">
    <source>
        <dbReference type="ARBA" id="ARBA00022692"/>
    </source>
</evidence>
<keyword evidence="10 18" id="KW-0418">Kinase</keyword>
<gene>
    <name evidence="18" type="ORF">SAMN03084138_01949</name>
</gene>
<dbReference type="SMART" id="SM00387">
    <property type="entry name" value="HATPase_c"/>
    <property type="match status" value="1"/>
</dbReference>
<evidence type="ECO:0000259" key="17">
    <source>
        <dbReference type="PROSITE" id="PS50885"/>
    </source>
</evidence>
<dbReference type="CDD" id="cd16950">
    <property type="entry name" value="HATPase_EnvZ-like"/>
    <property type="match status" value="1"/>
</dbReference>
<dbReference type="EMBL" id="FOWR01000012">
    <property type="protein sequence ID" value="SFP32978.1"/>
    <property type="molecule type" value="Genomic_DNA"/>
</dbReference>
<dbReference type="AlphaFoldDB" id="A0A1I5PFU2"/>
<dbReference type="InterPro" id="IPR004358">
    <property type="entry name" value="Sig_transdc_His_kin-like_C"/>
</dbReference>
<dbReference type="CDD" id="cd06225">
    <property type="entry name" value="HAMP"/>
    <property type="match status" value="1"/>
</dbReference>
<dbReference type="InterPro" id="IPR003660">
    <property type="entry name" value="HAMP_dom"/>
</dbReference>
<dbReference type="PANTHER" id="PTHR44936">
    <property type="entry name" value="SENSOR PROTEIN CREC"/>
    <property type="match status" value="1"/>
</dbReference>
<organism evidence="18 19">
    <name type="scientific">Enterovibrio norvegicus DSM 15893</name>
    <dbReference type="NCBI Taxonomy" id="1121869"/>
    <lineage>
        <taxon>Bacteria</taxon>
        <taxon>Pseudomonadati</taxon>
        <taxon>Pseudomonadota</taxon>
        <taxon>Gammaproteobacteria</taxon>
        <taxon>Vibrionales</taxon>
        <taxon>Vibrionaceae</taxon>
        <taxon>Enterovibrio</taxon>
    </lineage>
</organism>
<dbReference type="STRING" id="1121869.SAMN03084138_01949"/>
<dbReference type="SUPFAM" id="SSF55874">
    <property type="entry name" value="ATPase domain of HSP90 chaperone/DNA topoisomerase II/histidine kinase"/>
    <property type="match status" value="1"/>
</dbReference>
<dbReference type="FunFam" id="1.10.287.130:FF:000006">
    <property type="entry name" value="Osmolarity two-component histidine kinase EnvZ"/>
    <property type="match status" value="1"/>
</dbReference>
<keyword evidence="5" id="KW-0997">Cell inner membrane</keyword>
<dbReference type="Pfam" id="PF02518">
    <property type="entry name" value="HATPase_c"/>
    <property type="match status" value="1"/>
</dbReference>
<dbReference type="SMART" id="SM00388">
    <property type="entry name" value="HisKA"/>
    <property type="match status" value="1"/>
</dbReference>
<evidence type="ECO:0000256" key="10">
    <source>
        <dbReference type="ARBA" id="ARBA00022777"/>
    </source>
</evidence>
<dbReference type="EC" id="2.7.13.3" evidence="3"/>
<feature type="domain" description="HAMP" evidence="17">
    <location>
        <begin position="178"/>
        <end position="230"/>
    </location>
</feature>
<dbReference type="GO" id="GO:0000155">
    <property type="term" value="F:phosphorelay sensor kinase activity"/>
    <property type="evidence" value="ECO:0007669"/>
    <property type="project" value="InterPro"/>
</dbReference>
<keyword evidence="7" id="KW-0808">Transferase</keyword>
<sequence>MRFSPRSNFARTLVVLAGLLIASQIFSYLTILNYALLPSIKQFNKILAHEISVMLEDDVTLADGEIYHMDELLRRQLLAKLGVTLHDESEPEMLLEFQQAATVDLISEDMSEKLNAPTEARISLDNKSYVLWLSSKAFPGYVMRIPLSELHQDDFQPLFFYSMVIALLMIGGGWVFIKVQNRPLAMLEKAAMDVGQGQFPTPLPERGASDIRAVTRAFNQMSEGIRKLEEDRALLMAGVSHDLRTPLTRIRLATEMMSPEDSYLADSMIKDTEECNEIINQFMDYLRSVQLQDMAAIDLNALADDVSVADGATGHELDVDKGELIGRLDANEVAIRRAVTNLVVNAVRYGGGWVKISTGSTADRRHQWIAVEDNGPGIAPDQIETVLQPFTRGDTARGSEGTGLGLAIVKRIVEQHKGLLHLTPRSGGGLRAQIVLPVAGKHARNQGQHLGKNHRRR</sequence>
<dbReference type="SMART" id="SM00304">
    <property type="entry name" value="HAMP"/>
    <property type="match status" value="1"/>
</dbReference>
<evidence type="ECO:0000256" key="2">
    <source>
        <dbReference type="ARBA" id="ARBA00004429"/>
    </source>
</evidence>
<dbReference type="OrthoDB" id="9804645at2"/>
<dbReference type="Pfam" id="PF00672">
    <property type="entry name" value="HAMP"/>
    <property type="match status" value="1"/>
</dbReference>
<evidence type="ECO:0000313" key="19">
    <source>
        <dbReference type="Proteomes" id="UP000182692"/>
    </source>
</evidence>
<keyword evidence="8 15" id="KW-0812">Transmembrane</keyword>
<feature type="transmembrane region" description="Helical" evidence="15">
    <location>
        <begin position="158"/>
        <end position="177"/>
    </location>
</feature>
<dbReference type="InterPro" id="IPR050980">
    <property type="entry name" value="2C_sensor_his_kinase"/>
</dbReference>
<name>A0A1I5PFU2_9GAMM</name>
<keyword evidence="6" id="KW-0597">Phosphoprotein</keyword>
<evidence type="ECO:0000256" key="4">
    <source>
        <dbReference type="ARBA" id="ARBA00022475"/>
    </source>
</evidence>
<dbReference type="InterPro" id="IPR036890">
    <property type="entry name" value="HATPase_C_sf"/>
</dbReference>
<evidence type="ECO:0000256" key="1">
    <source>
        <dbReference type="ARBA" id="ARBA00000085"/>
    </source>
</evidence>
<keyword evidence="11" id="KW-0067">ATP-binding</keyword>
<dbReference type="PROSITE" id="PS50109">
    <property type="entry name" value="HIS_KIN"/>
    <property type="match status" value="1"/>
</dbReference>
<dbReference type="Gene3D" id="1.10.287.130">
    <property type="match status" value="1"/>
</dbReference>
<comment type="catalytic activity">
    <reaction evidence="1">
        <text>ATP + protein L-histidine = ADP + protein N-phospho-L-histidine.</text>
        <dbReference type="EC" id="2.7.13.3"/>
    </reaction>
</comment>
<accession>A0A1I5PFU2</accession>
<keyword evidence="13" id="KW-0902">Two-component regulatory system</keyword>
<evidence type="ECO:0000256" key="15">
    <source>
        <dbReference type="SAM" id="Phobius"/>
    </source>
</evidence>
<evidence type="ECO:0000256" key="3">
    <source>
        <dbReference type="ARBA" id="ARBA00012438"/>
    </source>
</evidence>
<reference evidence="18 19" key="1">
    <citation type="submission" date="2016-10" db="EMBL/GenBank/DDBJ databases">
        <authorList>
            <person name="de Groot N.N."/>
        </authorList>
    </citation>
    <scope>NUCLEOTIDE SEQUENCE [LARGE SCALE GENOMIC DNA]</scope>
    <source>
        <strain evidence="18 19">DSM 15893</strain>
    </source>
</reference>
<dbReference type="GeneID" id="35871429"/>
<dbReference type="InterPro" id="IPR036097">
    <property type="entry name" value="HisK_dim/P_sf"/>
</dbReference>
<dbReference type="CDD" id="cd00082">
    <property type="entry name" value="HisKA"/>
    <property type="match status" value="1"/>
</dbReference>